<dbReference type="InterPro" id="IPR036477">
    <property type="entry name" value="Formyl_transf_N_sf"/>
</dbReference>
<evidence type="ECO:0000313" key="8">
    <source>
        <dbReference type="EMBL" id="OGZ56338.1"/>
    </source>
</evidence>
<feature type="domain" description="Formyl transferase N-terminal" evidence="6">
    <location>
        <begin position="53"/>
        <end position="157"/>
    </location>
</feature>
<reference evidence="8 9" key="1">
    <citation type="journal article" date="2016" name="Nat. Commun.">
        <title>Thousands of microbial genomes shed light on interconnected biogeochemical processes in an aquifer system.</title>
        <authorList>
            <person name="Anantharaman K."/>
            <person name="Brown C.T."/>
            <person name="Hug L.A."/>
            <person name="Sharon I."/>
            <person name="Castelle C.J."/>
            <person name="Probst A.J."/>
            <person name="Thomas B.C."/>
            <person name="Singh A."/>
            <person name="Wilkins M.J."/>
            <person name="Karaoz U."/>
            <person name="Brodie E.L."/>
            <person name="Williams K.H."/>
            <person name="Hubbard S.S."/>
            <person name="Banfield J.F."/>
        </authorList>
    </citation>
    <scope>NUCLEOTIDE SEQUENCE [LARGE SCALE GENOMIC DNA]</scope>
</reference>
<proteinExistence type="inferred from homology"/>
<dbReference type="InterPro" id="IPR011034">
    <property type="entry name" value="Formyl_transferase-like_C_sf"/>
</dbReference>
<dbReference type="InterPro" id="IPR005794">
    <property type="entry name" value="Fmt"/>
</dbReference>
<dbReference type="Proteomes" id="UP000178996">
    <property type="component" value="Unassembled WGS sequence"/>
</dbReference>
<comment type="catalytic activity">
    <reaction evidence="5">
        <text>L-methionyl-tRNA(fMet) + (6R)-10-formyltetrahydrofolate = N-formyl-L-methionyl-tRNA(fMet) + (6S)-5,6,7,8-tetrahydrofolate + H(+)</text>
        <dbReference type="Rhea" id="RHEA:24380"/>
        <dbReference type="Rhea" id="RHEA-COMP:9952"/>
        <dbReference type="Rhea" id="RHEA-COMP:9953"/>
        <dbReference type="ChEBI" id="CHEBI:15378"/>
        <dbReference type="ChEBI" id="CHEBI:57453"/>
        <dbReference type="ChEBI" id="CHEBI:78530"/>
        <dbReference type="ChEBI" id="CHEBI:78844"/>
        <dbReference type="ChEBI" id="CHEBI:195366"/>
        <dbReference type="EC" id="2.1.2.9"/>
    </reaction>
</comment>
<keyword evidence="4 5" id="KW-0648">Protein biosynthesis</keyword>
<dbReference type="InterPro" id="IPR044135">
    <property type="entry name" value="Met-tRNA-FMT_C"/>
</dbReference>
<dbReference type="HAMAP" id="MF_00182">
    <property type="entry name" value="Formyl_trans"/>
    <property type="match status" value="1"/>
</dbReference>
<accession>A0A1G2H2X5</accession>
<dbReference type="Gene3D" id="3.40.50.12230">
    <property type="match status" value="1"/>
</dbReference>
<dbReference type="SUPFAM" id="SSF53328">
    <property type="entry name" value="Formyltransferase"/>
    <property type="match status" value="1"/>
</dbReference>
<dbReference type="CDD" id="cd08704">
    <property type="entry name" value="Met_tRNA_FMT_C"/>
    <property type="match status" value="1"/>
</dbReference>
<feature type="binding site" evidence="5">
    <location>
        <begin position="87"/>
        <end position="90"/>
    </location>
    <ligand>
        <name>(6S)-5,6,7,8-tetrahydrofolate</name>
        <dbReference type="ChEBI" id="CHEBI:57453"/>
    </ligand>
</feature>
<comment type="similarity">
    <text evidence="1 5">Belongs to the Fmt family.</text>
</comment>
<evidence type="ECO:0000259" key="7">
    <source>
        <dbReference type="Pfam" id="PF02911"/>
    </source>
</evidence>
<comment type="function">
    <text evidence="5">Attaches a formyl group to the free amino group of methionyl-tRNA(fMet). The formyl group appears to play a dual role in the initiator identity of N-formylmethionyl-tRNA by promoting its recognition by IF2 and preventing the misappropriation of this tRNA by the elongation apparatus.</text>
</comment>
<keyword evidence="3 5" id="KW-0808">Transferase</keyword>
<organism evidence="8 9">
    <name type="scientific">Candidatus Ryanbacteria bacterium RIFCSPLOWO2_12_FULL_47_9c</name>
    <dbReference type="NCBI Taxonomy" id="1802131"/>
    <lineage>
        <taxon>Bacteria</taxon>
        <taxon>Candidatus Ryaniibacteriota</taxon>
    </lineage>
</organism>
<dbReference type="CDD" id="cd08646">
    <property type="entry name" value="FMT_core_Met-tRNA-FMT_N"/>
    <property type="match status" value="1"/>
</dbReference>
<dbReference type="Pfam" id="PF02911">
    <property type="entry name" value="Formyl_trans_C"/>
    <property type="match status" value="1"/>
</dbReference>
<evidence type="ECO:0000256" key="4">
    <source>
        <dbReference type="ARBA" id="ARBA00022917"/>
    </source>
</evidence>
<feature type="domain" description="Formyl transferase C-terminal" evidence="7">
    <location>
        <begin position="182"/>
        <end position="278"/>
    </location>
</feature>
<name>A0A1G2H2X5_9BACT</name>
<dbReference type="NCBIfam" id="TIGR00460">
    <property type="entry name" value="fmt"/>
    <property type="match status" value="1"/>
</dbReference>
<dbReference type="InterPro" id="IPR005793">
    <property type="entry name" value="Formyl_trans_C"/>
</dbReference>
<dbReference type="Pfam" id="PF00551">
    <property type="entry name" value="Formyl_trans_N"/>
    <property type="match status" value="1"/>
</dbReference>
<dbReference type="GO" id="GO:0004479">
    <property type="term" value="F:methionyl-tRNA formyltransferase activity"/>
    <property type="evidence" value="ECO:0007669"/>
    <property type="project" value="UniProtKB-UniRule"/>
</dbReference>
<evidence type="ECO:0000256" key="3">
    <source>
        <dbReference type="ARBA" id="ARBA00022679"/>
    </source>
</evidence>
<dbReference type="PANTHER" id="PTHR11138">
    <property type="entry name" value="METHIONYL-TRNA FORMYLTRANSFERASE"/>
    <property type="match status" value="1"/>
</dbReference>
<dbReference type="EMBL" id="MHOB01000053">
    <property type="protein sequence ID" value="OGZ56338.1"/>
    <property type="molecule type" value="Genomic_DNA"/>
</dbReference>
<sequence>MKTPSIVFFGSSEFSIPVLEALLEHRYYLAGVITKHGPVEKYLQTHKIPMLASPKKSDLFVIASFGKILPSNILALPLRGTLNVHPSLLPQYRGPSPIQTAILAGDSKTGVTIMLTDTQVDHGPILAQRELTIEPNDTFLTLGDKLAKIGGNLLAEIILPWVAGKLQTHEQDHARATFTKLVKKENGKINWHDRTENINRSIRAYTPWPSAWTQLNDKHVKILKATTKIETQRTLGPGELMLEHNNLLVGCGDGILIIDSIQPEGKSIMSGSAFAHGYLKQSTRTFS</sequence>
<evidence type="ECO:0000256" key="1">
    <source>
        <dbReference type="ARBA" id="ARBA00010699"/>
    </source>
</evidence>
<gene>
    <name evidence="5" type="primary">fmt</name>
    <name evidence="8" type="ORF">A3G60_02055</name>
</gene>
<dbReference type="PANTHER" id="PTHR11138:SF5">
    <property type="entry name" value="METHIONYL-TRNA FORMYLTRANSFERASE, MITOCHONDRIAL"/>
    <property type="match status" value="1"/>
</dbReference>
<dbReference type="InterPro" id="IPR002376">
    <property type="entry name" value="Formyl_transf_N"/>
</dbReference>
<evidence type="ECO:0000256" key="5">
    <source>
        <dbReference type="HAMAP-Rule" id="MF_00182"/>
    </source>
</evidence>
<dbReference type="EC" id="2.1.2.9" evidence="2 5"/>
<dbReference type="GO" id="GO:0005829">
    <property type="term" value="C:cytosol"/>
    <property type="evidence" value="ECO:0007669"/>
    <property type="project" value="TreeGrafter"/>
</dbReference>
<dbReference type="AlphaFoldDB" id="A0A1G2H2X5"/>
<dbReference type="InterPro" id="IPR041711">
    <property type="entry name" value="Met-tRNA-FMT_N"/>
</dbReference>
<evidence type="ECO:0000259" key="6">
    <source>
        <dbReference type="Pfam" id="PF00551"/>
    </source>
</evidence>
<dbReference type="SUPFAM" id="SSF50486">
    <property type="entry name" value="FMT C-terminal domain-like"/>
    <property type="match status" value="1"/>
</dbReference>
<comment type="caution">
    <text evidence="8">The sequence shown here is derived from an EMBL/GenBank/DDBJ whole genome shotgun (WGS) entry which is preliminary data.</text>
</comment>
<evidence type="ECO:0000313" key="9">
    <source>
        <dbReference type="Proteomes" id="UP000178996"/>
    </source>
</evidence>
<protein>
    <recommendedName>
        <fullName evidence="2 5">Methionyl-tRNA formyltransferase</fullName>
        <ecNumber evidence="2 5">2.1.2.9</ecNumber>
    </recommendedName>
</protein>
<evidence type="ECO:0000256" key="2">
    <source>
        <dbReference type="ARBA" id="ARBA00012261"/>
    </source>
</evidence>